<feature type="transmembrane region" description="Helical" evidence="8">
    <location>
        <begin position="223"/>
        <end position="242"/>
    </location>
</feature>
<evidence type="ECO:0000256" key="1">
    <source>
        <dbReference type="ARBA" id="ARBA00004651"/>
    </source>
</evidence>
<feature type="transmembrane region" description="Helical" evidence="8">
    <location>
        <begin position="193"/>
        <end position="217"/>
    </location>
</feature>
<feature type="transmembrane region" description="Helical" evidence="8">
    <location>
        <begin position="362"/>
        <end position="382"/>
    </location>
</feature>
<organism evidence="9 10">
    <name type="scientific">Streptomyces malaysiensis</name>
    <dbReference type="NCBI Taxonomy" id="92644"/>
    <lineage>
        <taxon>Bacteria</taxon>
        <taxon>Bacillati</taxon>
        <taxon>Actinomycetota</taxon>
        <taxon>Actinomycetes</taxon>
        <taxon>Kitasatosporales</taxon>
        <taxon>Streptomycetaceae</taxon>
        <taxon>Streptomyces</taxon>
        <taxon>Streptomyces violaceusniger group</taxon>
    </lineage>
</organism>
<feature type="transmembrane region" description="Helical" evidence="8">
    <location>
        <begin position="286"/>
        <end position="303"/>
    </location>
</feature>
<keyword evidence="6 8" id="KW-0472">Membrane</keyword>
<keyword evidence="5 8" id="KW-1133">Transmembrane helix</keyword>
<comment type="caution">
    <text evidence="9">The sequence shown here is derived from an EMBL/GenBank/DDBJ whole genome shotgun (WGS) entry which is preliminary data.</text>
</comment>
<evidence type="ECO:0000256" key="6">
    <source>
        <dbReference type="ARBA" id="ARBA00023136"/>
    </source>
</evidence>
<evidence type="ECO:0000256" key="5">
    <source>
        <dbReference type="ARBA" id="ARBA00022989"/>
    </source>
</evidence>
<feature type="transmembrane region" description="Helical" evidence="8">
    <location>
        <begin position="168"/>
        <end position="186"/>
    </location>
</feature>
<keyword evidence="4 8" id="KW-0812">Transmembrane</keyword>
<evidence type="ECO:0008006" key="11">
    <source>
        <dbReference type="Google" id="ProtNLM"/>
    </source>
</evidence>
<dbReference type="InterPro" id="IPR018584">
    <property type="entry name" value="GT87"/>
</dbReference>
<dbReference type="EMBL" id="LJIW01000001">
    <property type="protein sequence ID" value="PNG94833.1"/>
    <property type="molecule type" value="Genomic_DNA"/>
</dbReference>
<protein>
    <recommendedName>
        <fullName evidence="11">DUF2029 domain-containing protein</fullName>
    </recommendedName>
</protein>
<feature type="transmembrane region" description="Helical" evidence="8">
    <location>
        <begin position="397"/>
        <end position="414"/>
    </location>
</feature>
<feature type="transmembrane region" description="Helical" evidence="8">
    <location>
        <begin position="113"/>
        <end position="134"/>
    </location>
</feature>
<keyword evidence="10" id="KW-1185">Reference proteome</keyword>
<feature type="transmembrane region" description="Helical" evidence="8">
    <location>
        <begin position="315"/>
        <end position="341"/>
    </location>
</feature>
<comment type="similarity">
    <text evidence="7">Belongs to the glycosyltransferase 87 family.</text>
</comment>
<comment type="subcellular location">
    <subcellularLocation>
        <location evidence="1">Cell membrane</location>
        <topology evidence="1">Multi-pass membrane protein</topology>
    </subcellularLocation>
</comment>
<evidence type="ECO:0000313" key="10">
    <source>
        <dbReference type="Proteomes" id="UP000236520"/>
    </source>
</evidence>
<feature type="transmembrane region" description="Helical" evidence="8">
    <location>
        <begin position="36"/>
        <end position="55"/>
    </location>
</feature>
<evidence type="ECO:0000256" key="3">
    <source>
        <dbReference type="ARBA" id="ARBA00022679"/>
    </source>
</evidence>
<dbReference type="Proteomes" id="UP000236520">
    <property type="component" value="Unassembled WGS sequence"/>
</dbReference>
<dbReference type="GO" id="GO:0016758">
    <property type="term" value="F:hexosyltransferase activity"/>
    <property type="evidence" value="ECO:0007669"/>
    <property type="project" value="InterPro"/>
</dbReference>
<gene>
    <name evidence="9" type="ORF">SMF913_10858</name>
</gene>
<evidence type="ECO:0000256" key="4">
    <source>
        <dbReference type="ARBA" id="ARBA00022692"/>
    </source>
</evidence>
<evidence type="ECO:0000313" key="9">
    <source>
        <dbReference type="EMBL" id="PNG94833.1"/>
    </source>
</evidence>
<dbReference type="Pfam" id="PF09594">
    <property type="entry name" value="GT87"/>
    <property type="match status" value="1"/>
</dbReference>
<keyword evidence="3" id="KW-0808">Transferase</keyword>
<feature type="transmembrane region" description="Helical" evidence="8">
    <location>
        <begin position="146"/>
        <end position="162"/>
    </location>
</feature>
<evidence type="ECO:0000256" key="2">
    <source>
        <dbReference type="ARBA" id="ARBA00022475"/>
    </source>
</evidence>
<dbReference type="AlphaFoldDB" id="A0A2J7Z3I5"/>
<evidence type="ECO:0000256" key="8">
    <source>
        <dbReference type="SAM" id="Phobius"/>
    </source>
</evidence>
<sequence length="430" mass="46676">MVRTARTGARPRHRVPRRPAIGAFGMTGPTTSRGRLALALGLTSAVALFLAFVPLHRHWFDLNVYYEAVGHWLRDGRIYDFTIPGADGADYGFTYPPFAALCMLPMTLFSWPAAITLSMVLNVAASATLLTWLIGPIVQRHGWNKWFAFVVASCLFALLEPVRDTFSFGQVNLLLLVLVFFDAWLLSTGRGRFAGYGIGLAAAIKLTPAIFICYLLITRRWRAAATATGTAAAATLLALAVAPGASRVYWTQALWDTDRIGVLSYVSNQSWEGVLARLVDPVPPSGVVWGLGVLAVLAVWAHRVRCAAAVGDERAGFALTGIAACLISPITWVHHLVWLIPALAVLVDSGLRPDAPPARRKLLLRVGAVVYVLLCSSVVWLWRFDSTGVDGFLGSNAYVWICLGLLIALPLRGARSAEMLSQEPHPARIP</sequence>
<reference evidence="9 10" key="1">
    <citation type="submission" date="2015-09" db="EMBL/GenBank/DDBJ databases">
        <title>Genome sequence, genome mining and natural product profiling of a biocontrol bacterium Streptomyces malaysiensis F913.</title>
        <authorList>
            <person name="Xu Y."/>
            <person name="Wei J."/>
            <person name="Xie J."/>
            <person name="Li T."/>
            <person name="Zhou Z."/>
        </authorList>
    </citation>
    <scope>NUCLEOTIDE SEQUENCE [LARGE SCALE GENOMIC DNA]</scope>
    <source>
        <strain evidence="9 10">F913</strain>
    </source>
</reference>
<keyword evidence="2" id="KW-1003">Cell membrane</keyword>
<accession>A0A2J7Z3I5</accession>
<dbReference type="GO" id="GO:0005886">
    <property type="term" value="C:plasma membrane"/>
    <property type="evidence" value="ECO:0007669"/>
    <property type="project" value="UniProtKB-SubCell"/>
</dbReference>
<name>A0A2J7Z3I5_STRMQ</name>
<evidence type="ECO:0000256" key="7">
    <source>
        <dbReference type="ARBA" id="ARBA00024033"/>
    </source>
</evidence>
<proteinExistence type="inferred from homology"/>